<organism evidence="1 2">
    <name type="scientific">Suillus luteus UH-Slu-Lm8-n1</name>
    <dbReference type="NCBI Taxonomy" id="930992"/>
    <lineage>
        <taxon>Eukaryota</taxon>
        <taxon>Fungi</taxon>
        <taxon>Dikarya</taxon>
        <taxon>Basidiomycota</taxon>
        <taxon>Agaricomycotina</taxon>
        <taxon>Agaricomycetes</taxon>
        <taxon>Agaricomycetidae</taxon>
        <taxon>Boletales</taxon>
        <taxon>Suillineae</taxon>
        <taxon>Suillaceae</taxon>
        <taxon>Suillus</taxon>
    </lineage>
</organism>
<evidence type="ECO:0000313" key="1">
    <source>
        <dbReference type="EMBL" id="KIK47660.1"/>
    </source>
</evidence>
<gene>
    <name evidence="1" type="ORF">CY34DRAFT_213136</name>
</gene>
<dbReference type="Proteomes" id="UP000054485">
    <property type="component" value="Unassembled WGS sequence"/>
</dbReference>
<dbReference type="InParanoid" id="A0A0D0ABJ9"/>
<proteinExistence type="predicted"/>
<dbReference type="AlphaFoldDB" id="A0A0D0ABJ9"/>
<sequence length="109" mass="12420">MDNLASRMWILLERGELLLREEMRLVHITRTPPADACSHYCSVGIGLQEADLTQGRFAVFDRLLISKHRLVISYCHKLPLVSYHGPSCVVQRFLEACTSVFTQSVMRVS</sequence>
<name>A0A0D0ABJ9_9AGAM</name>
<protein>
    <submittedName>
        <fullName evidence="1">Uncharacterized protein</fullName>
    </submittedName>
</protein>
<dbReference type="EMBL" id="KN835145">
    <property type="protein sequence ID" value="KIK47660.1"/>
    <property type="molecule type" value="Genomic_DNA"/>
</dbReference>
<accession>A0A0D0ABJ9</accession>
<evidence type="ECO:0000313" key="2">
    <source>
        <dbReference type="Proteomes" id="UP000054485"/>
    </source>
</evidence>
<reference evidence="1 2" key="1">
    <citation type="submission" date="2014-04" db="EMBL/GenBank/DDBJ databases">
        <authorList>
            <consortium name="DOE Joint Genome Institute"/>
            <person name="Kuo A."/>
            <person name="Ruytinx J."/>
            <person name="Rineau F."/>
            <person name="Colpaert J."/>
            <person name="Kohler A."/>
            <person name="Nagy L.G."/>
            <person name="Floudas D."/>
            <person name="Copeland A."/>
            <person name="Barry K.W."/>
            <person name="Cichocki N."/>
            <person name="Veneault-Fourrey C."/>
            <person name="LaButti K."/>
            <person name="Lindquist E.A."/>
            <person name="Lipzen A."/>
            <person name="Lundell T."/>
            <person name="Morin E."/>
            <person name="Murat C."/>
            <person name="Sun H."/>
            <person name="Tunlid A."/>
            <person name="Henrissat B."/>
            <person name="Grigoriev I.V."/>
            <person name="Hibbett D.S."/>
            <person name="Martin F."/>
            <person name="Nordberg H.P."/>
            <person name="Cantor M.N."/>
            <person name="Hua S.X."/>
        </authorList>
    </citation>
    <scope>NUCLEOTIDE SEQUENCE [LARGE SCALE GENOMIC DNA]</scope>
    <source>
        <strain evidence="1 2">UH-Slu-Lm8-n1</strain>
    </source>
</reference>
<dbReference type="HOGENOM" id="CLU_2185675_0_0_1"/>
<keyword evidence="2" id="KW-1185">Reference proteome</keyword>
<reference evidence="2" key="2">
    <citation type="submission" date="2015-01" db="EMBL/GenBank/DDBJ databases">
        <title>Evolutionary Origins and Diversification of the Mycorrhizal Mutualists.</title>
        <authorList>
            <consortium name="DOE Joint Genome Institute"/>
            <consortium name="Mycorrhizal Genomics Consortium"/>
            <person name="Kohler A."/>
            <person name="Kuo A."/>
            <person name="Nagy L.G."/>
            <person name="Floudas D."/>
            <person name="Copeland A."/>
            <person name="Barry K.W."/>
            <person name="Cichocki N."/>
            <person name="Veneault-Fourrey C."/>
            <person name="LaButti K."/>
            <person name="Lindquist E.A."/>
            <person name="Lipzen A."/>
            <person name="Lundell T."/>
            <person name="Morin E."/>
            <person name="Murat C."/>
            <person name="Riley R."/>
            <person name="Ohm R."/>
            <person name="Sun H."/>
            <person name="Tunlid A."/>
            <person name="Henrissat B."/>
            <person name="Grigoriev I.V."/>
            <person name="Hibbett D.S."/>
            <person name="Martin F."/>
        </authorList>
    </citation>
    <scope>NUCLEOTIDE SEQUENCE [LARGE SCALE GENOMIC DNA]</scope>
    <source>
        <strain evidence="2">UH-Slu-Lm8-n1</strain>
    </source>
</reference>